<feature type="transmembrane region" description="Helical" evidence="6">
    <location>
        <begin position="252"/>
        <end position="270"/>
    </location>
</feature>
<dbReference type="OrthoDB" id="9810818at2"/>
<reference evidence="8 9" key="1">
    <citation type="submission" date="2019-06" db="EMBL/GenBank/DDBJ databases">
        <title>Sorghum-associated microbial communities from plants grown in Nebraska, USA.</title>
        <authorList>
            <person name="Schachtman D."/>
        </authorList>
    </citation>
    <scope>NUCLEOTIDE SEQUENCE [LARGE SCALE GENOMIC DNA]</scope>
    <source>
        <strain evidence="8 9">1209</strain>
    </source>
</reference>
<feature type="transmembrane region" description="Helical" evidence="6">
    <location>
        <begin position="78"/>
        <end position="97"/>
    </location>
</feature>
<dbReference type="InterPro" id="IPR037185">
    <property type="entry name" value="EmrE-like"/>
</dbReference>
<name>A0A561PU82_9BACT</name>
<dbReference type="AlphaFoldDB" id="A0A561PU82"/>
<accession>A0A561PU82</accession>
<dbReference type="PANTHER" id="PTHR32322">
    <property type="entry name" value="INNER MEMBRANE TRANSPORTER"/>
    <property type="match status" value="1"/>
</dbReference>
<dbReference type="InterPro" id="IPR050638">
    <property type="entry name" value="AA-Vitamin_Transporters"/>
</dbReference>
<dbReference type="Proteomes" id="UP000320811">
    <property type="component" value="Unassembled WGS sequence"/>
</dbReference>
<evidence type="ECO:0000259" key="7">
    <source>
        <dbReference type="Pfam" id="PF00892"/>
    </source>
</evidence>
<evidence type="ECO:0000313" key="9">
    <source>
        <dbReference type="Proteomes" id="UP000320811"/>
    </source>
</evidence>
<dbReference type="RefSeq" id="WP_145669900.1">
    <property type="nucleotide sequence ID" value="NZ_VIWO01000003.1"/>
</dbReference>
<comment type="caution">
    <text evidence="8">The sequence shown here is derived from an EMBL/GenBank/DDBJ whole genome shotgun (WGS) entry which is preliminary data.</text>
</comment>
<sequence length="312" mass="34477">MKQKTTWRGIILALTAAILWGISGTCGQFLFMYRNINTEWLVTVRLLVAGILLLLIAMRQHPLEVFAIWQDKKSATQLLVFSILGMLAVQYTFFAAIKHSNAPTATVLQYSGPVMIAVYMAWHSRKWPTPLEYLAIVLAVAGTFLMVTHGKTDSLSISGQALAWGLGSAVSMAFYSIYPARLLTRYQTPVIIGWAMIIGGALLGCTHAPWNISGEWDIYTLAFTAFIILLGCLVAFYAYLTAVKLIGPQTTSLLASAEPLSAALFSLMWLNVPFTVMDWLGSICIISTIFLLARKKQPAKVDLKKDNKVYQV</sequence>
<dbReference type="GO" id="GO:0016020">
    <property type="term" value="C:membrane"/>
    <property type="evidence" value="ECO:0007669"/>
    <property type="project" value="UniProtKB-SubCell"/>
</dbReference>
<dbReference type="InterPro" id="IPR000620">
    <property type="entry name" value="EamA_dom"/>
</dbReference>
<comment type="subcellular location">
    <subcellularLocation>
        <location evidence="1">Membrane</location>
        <topology evidence="1">Multi-pass membrane protein</topology>
    </subcellularLocation>
</comment>
<feature type="domain" description="EamA" evidence="7">
    <location>
        <begin position="162"/>
        <end position="292"/>
    </location>
</feature>
<dbReference type="EMBL" id="VIWO01000003">
    <property type="protein sequence ID" value="TWF41682.1"/>
    <property type="molecule type" value="Genomic_DNA"/>
</dbReference>
<organism evidence="8 9">
    <name type="scientific">Chitinophaga polysaccharea</name>
    <dbReference type="NCBI Taxonomy" id="1293035"/>
    <lineage>
        <taxon>Bacteria</taxon>
        <taxon>Pseudomonadati</taxon>
        <taxon>Bacteroidota</taxon>
        <taxon>Chitinophagia</taxon>
        <taxon>Chitinophagales</taxon>
        <taxon>Chitinophagaceae</taxon>
        <taxon>Chitinophaga</taxon>
    </lineage>
</organism>
<protein>
    <submittedName>
        <fullName evidence="8">Threonine/homoserine efflux transporter RhtA</fullName>
    </submittedName>
</protein>
<dbReference type="Pfam" id="PF00892">
    <property type="entry name" value="EamA"/>
    <property type="match status" value="2"/>
</dbReference>
<dbReference type="SUPFAM" id="SSF103481">
    <property type="entry name" value="Multidrug resistance efflux transporter EmrE"/>
    <property type="match status" value="2"/>
</dbReference>
<evidence type="ECO:0000256" key="5">
    <source>
        <dbReference type="ARBA" id="ARBA00023136"/>
    </source>
</evidence>
<feature type="domain" description="EamA" evidence="7">
    <location>
        <begin position="8"/>
        <end position="147"/>
    </location>
</feature>
<comment type="similarity">
    <text evidence="2">Belongs to the EamA transporter family.</text>
</comment>
<dbReference type="PANTHER" id="PTHR32322:SF2">
    <property type="entry name" value="EAMA DOMAIN-CONTAINING PROTEIN"/>
    <property type="match status" value="1"/>
</dbReference>
<evidence type="ECO:0000256" key="2">
    <source>
        <dbReference type="ARBA" id="ARBA00007362"/>
    </source>
</evidence>
<feature type="transmembrane region" description="Helical" evidence="6">
    <location>
        <begin position="218"/>
        <end position="240"/>
    </location>
</feature>
<feature type="transmembrane region" description="Helical" evidence="6">
    <location>
        <begin position="190"/>
        <end position="212"/>
    </location>
</feature>
<keyword evidence="5 6" id="KW-0472">Membrane</keyword>
<evidence type="ECO:0000256" key="4">
    <source>
        <dbReference type="ARBA" id="ARBA00022989"/>
    </source>
</evidence>
<gene>
    <name evidence="8" type="ORF">FHW36_103486</name>
</gene>
<feature type="transmembrane region" description="Helical" evidence="6">
    <location>
        <begin position="103"/>
        <end position="122"/>
    </location>
</feature>
<keyword evidence="3 6" id="KW-0812">Transmembrane</keyword>
<evidence type="ECO:0000256" key="1">
    <source>
        <dbReference type="ARBA" id="ARBA00004141"/>
    </source>
</evidence>
<evidence type="ECO:0000313" key="8">
    <source>
        <dbReference type="EMBL" id="TWF41682.1"/>
    </source>
</evidence>
<keyword evidence="9" id="KW-1185">Reference proteome</keyword>
<keyword evidence="4 6" id="KW-1133">Transmembrane helix</keyword>
<evidence type="ECO:0000256" key="3">
    <source>
        <dbReference type="ARBA" id="ARBA00022692"/>
    </source>
</evidence>
<feature type="transmembrane region" description="Helical" evidence="6">
    <location>
        <begin position="276"/>
        <end position="293"/>
    </location>
</feature>
<proteinExistence type="inferred from homology"/>
<feature type="transmembrane region" description="Helical" evidence="6">
    <location>
        <begin position="161"/>
        <end position="178"/>
    </location>
</feature>
<evidence type="ECO:0000256" key="6">
    <source>
        <dbReference type="SAM" id="Phobius"/>
    </source>
</evidence>
<feature type="transmembrane region" description="Helical" evidence="6">
    <location>
        <begin position="40"/>
        <end position="57"/>
    </location>
</feature>
<feature type="transmembrane region" description="Helical" evidence="6">
    <location>
        <begin position="131"/>
        <end position="149"/>
    </location>
</feature>